<dbReference type="InterPro" id="IPR010930">
    <property type="entry name" value="Flg_bb/hook_C_dom"/>
</dbReference>
<proteinExistence type="inferred from homology"/>
<evidence type="ECO:0000256" key="4">
    <source>
        <dbReference type="RuleBase" id="RU362116"/>
    </source>
</evidence>
<comment type="subcellular location">
    <subcellularLocation>
        <location evidence="1 4">Bacterial flagellum basal body</location>
    </subcellularLocation>
</comment>
<accession>A0ABU8JE55</accession>
<feature type="domain" description="Flagellar basal-body/hook protein C-terminal" evidence="6">
    <location>
        <begin position="208"/>
        <end position="253"/>
    </location>
</feature>
<evidence type="ECO:0000313" key="9">
    <source>
        <dbReference type="Proteomes" id="UP001381174"/>
    </source>
</evidence>
<dbReference type="Pfam" id="PF06429">
    <property type="entry name" value="Flg_bbr_C"/>
    <property type="match status" value="1"/>
</dbReference>
<keyword evidence="8" id="KW-0966">Cell projection</keyword>
<keyword evidence="8" id="KW-0969">Cilium</keyword>
<reference evidence="8 9" key="1">
    <citation type="journal article" date="2014" name="Int. J. Syst. Evol. Microbiol.">
        <title>Fulvimonas yonginensis sp. nov., isolated from greenhouse soil, and emended description of the genus Fulvimonas.</title>
        <authorList>
            <person name="Ahn J.H."/>
            <person name="Kim S.J."/>
            <person name="Weon H.Y."/>
            <person name="Hong S.B."/>
            <person name="Seok S.J."/>
            <person name="Kwon S.W."/>
        </authorList>
    </citation>
    <scope>NUCLEOTIDE SEQUENCE [LARGE SCALE GENOMIC DNA]</scope>
    <source>
        <strain evidence="8 9">KACC 16952</strain>
    </source>
</reference>
<dbReference type="PANTHER" id="PTHR30435:SF19">
    <property type="entry name" value="FLAGELLAR BASAL-BODY ROD PROTEIN FLGG"/>
    <property type="match status" value="1"/>
</dbReference>
<gene>
    <name evidence="8" type="ORF">WAT24_11955</name>
</gene>
<feature type="domain" description="Flagellar hook protein FlgE/F/G-like D1" evidence="7">
    <location>
        <begin position="89"/>
        <end position="152"/>
    </location>
</feature>
<evidence type="ECO:0000256" key="1">
    <source>
        <dbReference type="ARBA" id="ARBA00004117"/>
    </source>
</evidence>
<sequence>MIDALYIAASGLQGSQTQIDTISNNLANMQTPGFKQSHVNFANVAALSPAQVQQGVPVDGQGAGIEVLDTRAVFTEGALVQGSNPLDLAIQGQGFLETIDAAGNHVYTRDGQLHVDNEGYLATAGGNRLADGIQIPPDARDVSIGRDGRITALLGSDTQPSELGQIQLATFASPEGLEQVDGNAFVPTERSGDPTLGHPQDAGYGSIMQGMIEQSNVDMVQSMTSLVLAQRAYQLNARVLQAADEILDTINNLRR</sequence>
<evidence type="ECO:0000259" key="6">
    <source>
        <dbReference type="Pfam" id="PF06429"/>
    </source>
</evidence>
<comment type="similarity">
    <text evidence="2 4">Belongs to the flagella basal body rod proteins family.</text>
</comment>
<evidence type="ECO:0000313" key="8">
    <source>
        <dbReference type="EMBL" id="MEI7037474.1"/>
    </source>
</evidence>
<dbReference type="RefSeq" id="WP_336808104.1">
    <property type="nucleotide sequence ID" value="NZ_JBBBNY010000008.1"/>
</dbReference>
<keyword evidence="8" id="KW-0282">Flagellum</keyword>
<dbReference type="Proteomes" id="UP001381174">
    <property type="component" value="Unassembled WGS sequence"/>
</dbReference>
<dbReference type="InterPro" id="IPR020013">
    <property type="entry name" value="Flagellar_FlgE/F/G"/>
</dbReference>
<evidence type="ECO:0000259" key="7">
    <source>
        <dbReference type="Pfam" id="PF22692"/>
    </source>
</evidence>
<dbReference type="InterPro" id="IPR001444">
    <property type="entry name" value="Flag_bb_rod_N"/>
</dbReference>
<protein>
    <submittedName>
        <fullName evidence="8">Flagellar hook-basal body complex protein</fullName>
    </submittedName>
</protein>
<feature type="domain" description="Flagellar basal body rod protein N-terminal" evidence="5">
    <location>
        <begin position="5"/>
        <end position="35"/>
    </location>
</feature>
<evidence type="ECO:0000256" key="2">
    <source>
        <dbReference type="ARBA" id="ARBA00009677"/>
    </source>
</evidence>
<name>A0ABU8JE55_9GAMM</name>
<dbReference type="InterPro" id="IPR037925">
    <property type="entry name" value="FlgE/F/G-like"/>
</dbReference>
<dbReference type="InterPro" id="IPR053967">
    <property type="entry name" value="LlgE_F_G-like_D1"/>
</dbReference>
<comment type="caution">
    <text evidence="8">The sequence shown here is derived from an EMBL/GenBank/DDBJ whole genome shotgun (WGS) entry which is preliminary data.</text>
</comment>
<evidence type="ECO:0000256" key="3">
    <source>
        <dbReference type="ARBA" id="ARBA00023143"/>
    </source>
</evidence>
<dbReference type="NCBIfam" id="TIGR03506">
    <property type="entry name" value="FlgEFG_subfam"/>
    <property type="match status" value="2"/>
</dbReference>
<organism evidence="8 9">
    <name type="scientific">Fulvimonas yonginensis</name>
    <dbReference type="NCBI Taxonomy" id="1495200"/>
    <lineage>
        <taxon>Bacteria</taxon>
        <taxon>Pseudomonadati</taxon>
        <taxon>Pseudomonadota</taxon>
        <taxon>Gammaproteobacteria</taxon>
        <taxon>Lysobacterales</taxon>
        <taxon>Rhodanobacteraceae</taxon>
        <taxon>Fulvimonas</taxon>
    </lineage>
</organism>
<dbReference type="SUPFAM" id="SSF117143">
    <property type="entry name" value="Flagellar hook protein flgE"/>
    <property type="match status" value="1"/>
</dbReference>
<keyword evidence="3 4" id="KW-0975">Bacterial flagellum</keyword>
<dbReference type="PANTHER" id="PTHR30435">
    <property type="entry name" value="FLAGELLAR PROTEIN"/>
    <property type="match status" value="1"/>
</dbReference>
<evidence type="ECO:0000259" key="5">
    <source>
        <dbReference type="Pfam" id="PF00460"/>
    </source>
</evidence>
<dbReference type="Pfam" id="PF00460">
    <property type="entry name" value="Flg_bb_rod"/>
    <property type="match status" value="1"/>
</dbReference>
<dbReference type="EMBL" id="JBBBNY010000008">
    <property type="protein sequence ID" value="MEI7037474.1"/>
    <property type="molecule type" value="Genomic_DNA"/>
</dbReference>
<keyword evidence="9" id="KW-1185">Reference proteome</keyword>
<dbReference type="Pfam" id="PF22692">
    <property type="entry name" value="LlgE_F_G_D1"/>
    <property type="match status" value="1"/>
</dbReference>